<keyword evidence="2" id="KW-1185">Reference proteome</keyword>
<reference evidence="1" key="1">
    <citation type="journal article" date="2022" name="Int. J. Mol. Sci.">
        <title>Draft Genome of Tanacetum Coccineum: Genomic Comparison of Closely Related Tanacetum-Family Plants.</title>
        <authorList>
            <person name="Yamashiro T."/>
            <person name="Shiraishi A."/>
            <person name="Nakayama K."/>
            <person name="Satake H."/>
        </authorList>
    </citation>
    <scope>NUCLEOTIDE SEQUENCE</scope>
</reference>
<comment type="caution">
    <text evidence="1">The sequence shown here is derived from an EMBL/GenBank/DDBJ whole genome shotgun (WGS) entry which is preliminary data.</text>
</comment>
<name>A0ABQ5GVQ5_9ASTR</name>
<evidence type="ECO:0000313" key="1">
    <source>
        <dbReference type="EMBL" id="GJT79077.1"/>
    </source>
</evidence>
<protein>
    <submittedName>
        <fullName evidence="1">Uncharacterized protein</fullName>
    </submittedName>
</protein>
<evidence type="ECO:0000313" key="2">
    <source>
        <dbReference type="Proteomes" id="UP001151760"/>
    </source>
</evidence>
<gene>
    <name evidence="1" type="ORF">Tco_1045802</name>
</gene>
<organism evidence="1 2">
    <name type="scientific">Tanacetum coccineum</name>
    <dbReference type="NCBI Taxonomy" id="301880"/>
    <lineage>
        <taxon>Eukaryota</taxon>
        <taxon>Viridiplantae</taxon>
        <taxon>Streptophyta</taxon>
        <taxon>Embryophyta</taxon>
        <taxon>Tracheophyta</taxon>
        <taxon>Spermatophyta</taxon>
        <taxon>Magnoliopsida</taxon>
        <taxon>eudicotyledons</taxon>
        <taxon>Gunneridae</taxon>
        <taxon>Pentapetalae</taxon>
        <taxon>asterids</taxon>
        <taxon>campanulids</taxon>
        <taxon>Asterales</taxon>
        <taxon>Asteraceae</taxon>
        <taxon>Asteroideae</taxon>
        <taxon>Anthemideae</taxon>
        <taxon>Anthemidinae</taxon>
        <taxon>Tanacetum</taxon>
    </lineage>
</organism>
<accession>A0ABQ5GVQ5</accession>
<reference evidence="1" key="2">
    <citation type="submission" date="2022-01" db="EMBL/GenBank/DDBJ databases">
        <authorList>
            <person name="Yamashiro T."/>
            <person name="Shiraishi A."/>
            <person name="Satake H."/>
            <person name="Nakayama K."/>
        </authorList>
    </citation>
    <scope>NUCLEOTIDE SEQUENCE</scope>
</reference>
<proteinExistence type="predicted"/>
<dbReference type="Proteomes" id="UP001151760">
    <property type="component" value="Unassembled WGS sequence"/>
</dbReference>
<dbReference type="EMBL" id="BQNB010018865">
    <property type="protein sequence ID" value="GJT79077.1"/>
    <property type="molecule type" value="Genomic_DNA"/>
</dbReference>
<sequence>MDDLDNGNLDVYERKVCYDECEKIYVEALIFINKRLVRLIDVTVEQWLDLIYDDHTMIYWTRGDDEEVITDNELSNPGDGNFIEETEIVEIFRIETDIFHSKHLYRFDEHDLMGDEDDDIDDLEDYLIQKDPPYYVNKEEERSKERRCKLLGIPYVKPPTCKSEKFEVVKYSFRPAEEHVAIKKYEYEIRV</sequence>